<keyword evidence="3" id="KW-1185">Reference proteome</keyword>
<evidence type="ECO:0000313" key="2">
    <source>
        <dbReference type="EMBL" id="CAI9597094.1"/>
    </source>
</evidence>
<sequence length="84" mass="9009">MTAAMGQTLDRLAGQRASGHQASGHWLDSGAPRHLARQWAPTSTGTNSEHRVHQVPEGLYWLDSGHRVRYRGSSGSTAGIESTG</sequence>
<organism evidence="2 3">
    <name type="scientific">Staurois parvus</name>
    <dbReference type="NCBI Taxonomy" id="386267"/>
    <lineage>
        <taxon>Eukaryota</taxon>
        <taxon>Metazoa</taxon>
        <taxon>Chordata</taxon>
        <taxon>Craniata</taxon>
        <taxon>Vertebrata</taxon>
        <taxon>Euteleostomi</taxon>
        <taxon>Amphibia</taxon>
        <taxon>Batrachia</taxon>
        <taxon>Anura</taxon>
        <taxon>Neobatrachia</taxon>
        <taxon>Ranoidea</taxon>
        <taxon>Ranidae</taxon>
        <taxon>Staurois</taxon>
    </lineage>
</organism>
<name>A0ABN9FKF6_9NEOB</name>
<dbReference type="Proteomes" id="UP001162483">
    <property type="component" value="Unassembled WGS sequence"/>
</dbReference>
<reference evidence="2" key="1">
    <citation type="submission" date="2023-05" db="EMBL/GenBank/DDBJ databases">
        <authorList>
            <person name="Stuckert A."/>
        </authorList>
    </citation>
    <scope>NUCLEOTIDE SEQUENCE</scope>
</reference>
<accession>A0ABN9FKF6</accession>
<dbReference type="EMBL" id="CATNWA010017006">
    <property type="protein sequence ID" value="CAI9597094.1"/>
    <property type="molecule type" value="Genomic_DNA"/>
</dbReference>
<feature type="non-terminal residue" evidence="2">
    <location>
        <position position="84"/>
    </location>
</feature>
<comment type="caution">
    <text evidence="2">The sequence shown here is derived from an EMBL/GenBank/DDBJ whole genome shotgun (WGS) entry which is preliminary data.</text>
</comment>
<feature type="region of interest" description="Disordered" evidence="1">
    <location>
        <begin position="1"/>
        <end position="53"/>
    </location>
</feature>
<evidence type="ECO:0000313" key="3">
    <source>
        <dbReference type="Proteomes" id="UP001162483"/>
    </source>
</evidence>
<protein>
    <submittedName>
        <fullName evidence="2">Uncharacterized protein</fullName>
    </submittedName>
</protein>
<gene>
    <name evidence="2" type="ORF">SPARVUS_LOCUS12174760</name>
</gene>
<proteinExistence type="predicted"/>
<evidence type="ECO:0000256" key="1">
    <source>
        <dbReference type="SAM" id="MobiDB-lite"/>
    </source>
</evidence>